<dbReference type="WBParaSite" id="SVE_2012800.1">
    <property type="protein sequence ID" value="SVE_2012800.1"/>
    <property type="gene ID" value="SVE_2012800"/>
</dbReference>
<evidence type="ECO:0000313" key="2">
    <source>
        <dbReference type="WBParaSite" id="SVE_2012800.1"/>
    </source>
</evidence>
<proteinExistence type="predicted"/>
<reference evidence="2" key="2">
    <citation type="submission" date="2015-08" db="UniProtKB">
        <authorList>
            <consortium name="WormBaseParasite"/>
        </authorList>
    </citation>
    <scope>IDENTIFICATION</scope>
</reference>
<dbReference type="Proteomes" id="UP000035680">
    <property type="component" value="Unassembled WGS sequence"/>
</dbReference>
<dbReference type="AlphaFoldDB" id="A0A0K0G5V2"/>
<organism evidence="1 2">
    <name type="scientific">Strongyloides venezuelensis</name>
    <name type="common">Threadworm</name>
    <dbReference type="NCBI Taxonomy" id="75913"/>
    <lineage>
        <taxon>Eukaryota</taxon>
        <taxon>Metazoa</taxon>
        <taxon>Ecdysozoa</taxon>
        <taxon>Nematoda</taxon>
        <taxon>Chromadorea</taxon>
        <taxon>Rhabditida</taxon>
        <taxon>Tylenchina</taxon>
        <taxon>Panagrolaimomorpha</taxon>
        <taxon>Strongyloidoidea</taxon>
        <taxon>Strongyloididae</taxon>
        <taxon>Strongyloides</taxon>
    </lineage>
</organism>
<keyword evidence="1" id="KW-1185">Reference proteome</keyword>
<reference evidence="1" key="1">
    <citation type="submission" date="2014-07" db="EMBL/GenBank/DDBJ databases">
        <authorList>
            <person name="Martin A.A"/>
            <person name="De Silva N."/>
        </authorList>
    </citation>
    <scope>NUCLEOTIDE SEQUENCE</scope>
</reference>
<evidence type="ECO:0000313" key="1">
    <source>
        <dbReference type="Proteomes" id="UP000035680"/>
    </source>
</evidence>
<name>A0A0K0G5V2_STRVS</name>
<accession>A0A0K0G5V2</accession>
<sequence>MFINRKQKKCDDDNTKQISHNLIKSLNIIINYPGNRKNSFQNISIIDLPKSVEEFLSSIGKFENEEFENNSNLKKLPFECSRITSIFYKISISNV</sequence>
<protein>
    <submittedName>
        <fullName evidence="2">Uncharacterized protein</fullName>
    </submittedName>
</protein>